<evidence type="ECO:0000313" key="1">
    <source>
        <dbReference type="EMBL" id="KAK2720086.1"/>
    </source>
</evidence>
<proteinExistence type="predicted"/>
<dbReference type="AlphaFoldDB" id="A0AA88LC70"/>
<protein>
    <submittedName>
        <fullName evidence="1">Uncharacterized protein</fullName>
    </submittedName>
</protein>
<accession>A0AA88LC70</accession>
<sequence length="78" mass="8243">METDDPVGGFGGLGEFSRIIAIGLVTFSSGSSVDGSLSDGTLDTQDKMCITVKYRHTSRDKLCIGNLKGLLTNIESSE</sequence>
<keyword evidence="2" id="KW-1185">Reference proteome</keyword>
<evidence type="ECO:0000313" key="2">
    <source>
        <dbReference type="Proteomes" id="UP001187531"/>
    </source>
</evidence>
<name>A0AA88LC70_ARTSF</name>
<comment type="caution">
    <text evidence="1">The sequence shown here is derived from an EMBL/GenBank/DDBJ whole genome shotgun (WGS) entry which is preliminary data.</text>
</comment>
<organism evidence="1 2">
    <name type="scientific">Artemia franciscana</name>
    <name type="common">Brine shrimp</name>
    <name type="synonym">Artemia sanfranciscana</name>
    <dbReference type="NCBI Taxonomy" id="6661"/>
    <lineage>
        <taxon>Eukaryota</taxon>
        <taxon>Metazoa</taxon>
        <taxon>Ecdysozoa</taxon>
        <taxon>Arthropoda</taxon>
        <taxon>Crustacea</taxon>
        <taxon>Branchiopoda</taxon>
        <taxon>Anostraca</taxon>
        <taxon>Artemiidae</taxon>
        <taxon>Artemia</taxon>
    </lineage>
</organism>
<dbReference type="EMBL" id="JAVRJZ010000007">
    <property type="protein sequence ID" value="KAK2720086.1"/>
    <property type="molecule type" value="Genomic_DNA"/>
</dbReference>
<gene>
    <name evidence="1" type="ORF">QYM36_004108</name>
</gene>
<dbReference type="Proteomes" id="UP001187531">
    <property type="component" value="Unassembled WGS sequence"/>
</dbReference>
<reference evidence="1" key="1">
    <citation type="submission" date="2023-07" db="EMBL/GenBank/DDBJ databases">
        <title>Chromosome-level genome assembly of Artemia franciscana.</title>
        <authorList>
            <person name="Jo E."/>
        </authorList>
    </citation>
    <scope>NUCLEOTIDE SEQUENCE</scope>
    <source>
        <tissue evidence="1">Whole body</tissue>
    </source>
</reference>